<name>A0ABV7HJK1_9GAMM</name>
<comment type="caution">
    <text evidence="2">The sequence shown here is derived from an EMBL/GenBank/DDBJ whole genome shotgun (WGS) entry which is preliminary data.</text>
</comment>
<keyword evidence="1" id="KW-0812">Transmembrane</keyword>
<feature type="transmembrane region" description="Helical" evidence="1">
    <location>
        <begin position="73"/>
        <end position="89"/>
    </location>
</feature>
<dbReference type="RefSeq" id="WP_382414130.1">
    <property type="nucleotide sequence ID" value="NZ_AP031500.1"/>
</dbReference>
<evidence type="ECO:0000313" key="3">
    <source>
        <dbReference type="Proteomes" id="UP001595548"/>
    </source>
</evidence>
<dbReference type="EMBL" id="JBHRTL010000003">
    <property type="protein sequence ID" value="MFC3154050.1"/>
    <property type="molecule type" value="Genomic_DNA"/>
</dbReference>
<reference evidence="3" key="1">
    <citation type="journal article" date="2019" name="Int. J. Syst. Evol. Microbiol.">
        <title>The Global Catalogue of Microorganisms (GCM) 10K type strain sequencing project: providing services to taxonomists for standard genome sequencing and annotation.</title>
        <authorList>
            <consortium name="The Broad Institute Genomics Platform"/>
            <consortium name="The Broad Institute Genome Sequencing Center for Infectious Disease"/>
            <person name="Wu L."/>
            <person name="Ma J."/>
        </authorList>
    </citation>
    <scope>NUCLEOTIDE SEQUENCE [LARGE SCALE GENOMIC DNA]</scope>
    <source>
        <strain evidence="3">KCTC 52141</strain>
    </source>
</reference>
<keyword evidence="3" id="KW-1185">Reference proteome</keyword>
<evidence type="ECO:0000256" key="1">
    <source>
        <dbReference type="SAM" id="Phobius"/>
    </source>
</evidence>
<evidence type="ECO:0000313" key="2">
    <source>
        <dbReference type="EMBL" id="MFC3154050.1"/>
    </source>
</evidence>
<keyword evidence="1" id="KW-1133">Transmembrane helix</keyword>
<proteinExistence type="predicted"/>
<feature type="transmembrane region" description="Helical" evidence="1">
    <location>
        <begin position="46"/>
        <end position="67"/>
    </location>
</feature>
<organism evidence="2 3">
    <name type="scientific">Gilvimarinus japonicus</name>
    <dbReference type="NCBI Taxonomy" id="1796469"/>
    <lineage>
        <taxon>Bacteria</taxon>
        <taxon>Pseudomonadati</taxon>
        <taxon>Pseudomonadota</taxon>
        <taxon>Gammaproteobacteria</taxon>
        <taxon>Cellvibrionales</taxon>
        <taxon>Cellvibrionaceae</taxon>
        <taxon>Gilvimarinus</taxon>
    </lineage>
</organism>
<sequence length="107" mass="12151">MASPRELKYFPELTDLPTAEQERRLAAAKAIAFGPDTRLERWRGNLIQFFLMFAGSAGFMALLAPALELSQDTAAIIMLVVVLPMFFIVQQRRYLRLIRQALQSPQP</sequence>
<keyword evidence="1" id="KW-0472">Membrane</keyword>
<protein>
    <submittedName>
        <fullName evidence="2">Uncharacterized protein</fullName>
    </submittedName>
</protein>
<gene>
    <name evidence="2" type="ORF">ACFOEB_02475</name>
</gene>
<accession>A0ABV7HJK1</accession>
<dbReference type="Proteomes" id="UP001595548">
    <property type="component" value="Unassembled WGS sequence"/>
</dbReference>